<dbReference type="InParanoid" id="K3Z212"/>
<reference evidence="3" key="1">
    <citation type="journal article" date="2012" name="Nat. Biotechnol.">
        <title>Reference genome sequence of the model plant Setaria.</title>
        <authorList>
            <person name="Bennetzen J.L."/>
            <person name="Schmutz J."/>
            <person name="Wang H."/>
            <person name="Percifield R."/>
            <person name="Hawkins J."/>
            <person name="Pontaroli A.C."/>
            <person name="Estep M."/>
            <person name="Feng L."/>
            <person name="Vaughn J.N."/>
            <person name="Grimwood J."/>
            <person name="Jenkins J."/>
            <person name="Barry K."/>
            <person name="Lindquist E."/>
            <person name="Hellsten U."/>
            <person name="Deshpande S."/>
            <person name="Wang X."/>
            <person name="Wu X."/>
            <person name="Mitros T."/>
            <person name="Triplett J."/>
            <person name="Yang X."/>
            <person name="Ye C.Y."/>
            <person name="Mauro-Herrera M."/>
            <person name="Wang L."/>
            <person name="Li P."/>
            <person name="Sharma M."/>
            <person name="Sharma R."/>
            <person name="Ronald P.C."/>
            <person name="Panaud O."/>
            <person name="Kellogg E.A."/>
            <person name="Brutnell T.P."/>
            <person name="Doust A.N."/>
            <person name="Tuskan G.A."/>
            <person name="Rokhsar D."/>
            <person name="Devos K.M."/>
        </authorList>
    </citation>
    <scope>NUCLEOTIDE SEQUENCE [LARGE SCALE GENOMIC DNA]</scope>
    <source>
        <strain evidence="3">cv. Yugu1</strain>
    </source>
</reference>
<dbReference type="EMBL" id="AGNK02000223">
    <property type="status" value="NOT_ANNOTATED_CDS"/>
    <property type="molecule type" value="Genomic_DNA"/>
</dbReference>
<evidence type="ECO:0000313" key="2">
    <source>
        <dbReference type="EnsemblPlants" id="KQL29366"/>
    </source>
</evidence>
<accession>K3Z212</accession>
<organism evidence="2 3">
    <name type="scientific">Setaria italica</name>
    <name type="common">Foxtail millet</name>
    <name type="synonym">Panicum italicum</name>
    <dbReference type="NCBI Taxonomy" id="4555"/>
    <lineage>
        <taxon>Eukaryota</taxon>
        <taxon>Viridiplantae</taxon>
        <taxon>Streptophyta</taxon>
        <taxon>Embryophyta</taxon>
        <taxon>Tracheophyta</taxon>
        <taxon>Spermatophyta</taxon>
        <taxon>Magnoliopsida</taxon>
        <taxon>Liliopsida</taxon>
        <taxon>Poales</taxon>
        <taxon>Poaceae</taxon>
        <taxon>PACMAD clade</taxon>
        <taxon>Panicoideae</taxon>
        <taxon>Panicodae</taxon>
        <taxon>Paniceae</taxon>
        <taxon>Cenchrinae</taxon>
        <taxon>Setaria</taxon>
    </lineage>
</organism>
<feature type="region of interest" description="Disordered" evidence="1">
    <location>
        <begin position="1"/>
        <end position="37"/>
    </location>
</feature>
<name>K3Z212_SETIT</name>
<sequence length="37" mass="3611">MSSGGGAMLDAAAVPDGRPRPRRGGKGAAMTRKRGGG</sequence>
<proteinExistence type="predicted"/>
<evidence type="ECO:0000313" key="3">
    <source>
        <dbReference type="Proteomes" id="UP000004995"/>
    </source>
</evidence>
<dbReference type="EnsemblPlants" id="KQL29366">
    <property type="protein sequence ID" value="KQL29366"/>
    <property type="gene ID" value="SETIT_020580mg"/>
</dbReference>
<evidence type="ECO:0000256" key="1">
    <source>
        <dbReference type="SAM" id="MobiDB-lite"/>
    </source>
</evidence>
<dbReference type="Proteomes" id="UP000004995">
    <property type="component" value="Unassembled WGS sequence"/>
</dbReference>
<keyword evidence="3" id="KW-1185">Reference proteome</keyword>
<reference evidence="2" key="2">
    <citation type="submission" date="2018-08" db="UniProtKB">
        <authorList>
            <consortium name="EnsemblPlants"/>
        </authorList>
    </citation>
    <scope>IDENTIFICATION</scope>
    <source>
        <strain evidence="2">Yugu1</strain>
    </source>
</reference>
<feature type="compositionally biased region" description="Basic residues" evidence="1">
    <location>
        <begin position="20"/>
        <end position="37"/>
    </location>
</feature>
<protein>
    <submittedName>
        <fullName evidence="2">Uncharacterized protein</fullName>
    </submittedName>
</protein>
<dbReference type="Gramene" id="KQL29366">
    <property type="protein sequence ID" value="KQL29366"/>
    <property type="gene ID" value="SETIT_020580mg"/>
</dbReference>
<dbReference type="HOGENOM" id="CLU_3351920_0_0_1"/>
<dbReference type="AlphaFoldDB" id="K3Z212"/>